<feature type="compositionally biased region" description="Low complexity" evidence="1">
    <location>
        <begin position="103"/>
        <end position="118"/>
    </location>
</feature>
<name>A0AAD7HJX2_9AGAR</name>
<feature type="signal peptide" evidence="2">
    <location>
        <begin position="1"/>
        <end position="20"/>
    </location>
</feature>
<dbReference type="AlphaFoldDB" id="A0AAD7HJX2"/>
<dbReference type="Proteomes" id="UP001215598">
    <property type="component" value="Unassembled WGS sequence"/>
</dbReference>
<feature type="compositionally biased region" description="Acidic residues" evidence="1">
    <location>
        <begin position="137"/>
        <end position="146"/>
    </location>
</feature>
<feature type="compositionally biased region" description="Basic and acidic residues" evidence="1">
    <location>
        <begin position="122"/>
        <end position="133"/>
    </location>
</feature>
<evidence type="ECO:0000313" key="4">
    <source>
        <dbReference type="Proteomes" id="UP001215598"/>
    </source>
</evidence>
<gene>
    <name evidence="3" type="ORF">B0H16DRAFT_357967</name>
</gene>
<reference evidence="3" key="1">
    <citation type="submission" date="2023-03" db="EMBL/GenBank/DDBJ databases">
        <title>Massive genome expansion in bonnet fungi (Mycena s.s.) driven by repeated elements and novel gene families across ecological guilds.</title>
        <authorList>
            <consortium name="Lawrence Berkeley National Laboratory"/>
            <person name="Harder C.B."/>
            <person name="Miyauchi S."/>
            <person name="Viragh M."/>
            <person name="Kuo A."/>
            <person name="Thoen E."/>
            <person name="Andreopoulos B."/>
            <person name="Lu D."/>
            <person name="Skrede I."/>
            <person name="Drula E."/>
            <person name="Henrissat B."/>
            <person name="Morin E."/>
            <person name="Kohler A."/>
            <person name="Barry K."/>
            <person name="LaButti K."/>
            <person name="Morin E."/>
            <person name="Salamov A."/>
            <person name="Lipzen A."/>
            <person name="Mereny Z."/>
            <person name="Hegedus B."/>
            <person name="Baldrian P."/>
            <person name="Stursova M."/>
            <person name="Weitz H."/>
            <person name="Taylor A."/>
            <person name="Grigoriev I.V."/>
            <person name="Nagy L.G."/>
            <person name="Martin F."/>
            <person name="Kauserud H."/>
        </authorList>
    </citation>
    <scope>NUCLEOTIDE SEQUENCE</scope>
    <source>
        <strain evidence="3">CBHHK182m</strain>
    </source>
</reference>
<feature type="compositionally biased region" description="Acidic residues" evidence="1">
    <location>
        <begin position="72"/>
        <end position="82"/>
    </location>
</feature>
<organism evidence="3 4">
    <name type="scientific">Mycena metata</name>
    <dbReference type="NCBI Taxonomy" id="1033252"/>
    <lineage>
        <taxon>Eukaryota</taxon>
        <taxon>Fungi</taxon>
        <taxon>Dikarya</taxon>
        <taxon>Basidiomycota</taxon>
        <taxon>Agaricomycotina</taxon>
        <taxon>Agaricomycetes</taxon>
        <taxon>Agaricomycetidae</taxon>
        <taxon>Agaricales</taxon>
        <taxon>Marasmiineae</taxon>
        <taxon>Mycenaceae</taxon>
        <taxon>Mycena</taxon>
    </lineage>
</organism>
<accession>A0AAD7HJX2</accession>
<feature type="compositionally biased region" description="Basic residues" evidence="1">
    <location>
        <begin position="44"/>
        <end position="54"/>
    </location>
</feature>
<comment type="caution">
    <text evidence="3">The sequence shown here is derived from an EMBL/GenBank/DDBJ whole genome shotgun (WGS) entry which is preliminary data.</text>
</comment>
<keyword evidence="4" id="KW-1185">Reference proteome</keyword>
<feature type="compositionally biased region" description="Basic and acidic residues" evidence="1">
    <location>
        <begin position="89"/>
        <end position="99"/>
    </location>
</feature>
<feature type="compositionally biased region" description="Basic and acidic residues" evidence="1">
    <location>
        <begin position="55"/>
        <end position="71"/>
    </location>
</feature>
<protein>
    <submittedName>
        <fullName evidence="3">Uncharacterized protein</fullName>
    </submittedName>
</protein>
<evidence type="ECO:0000256" key="2">
    <source>
        <dbReference type="SAM" id="SignalP"/>
    </source>
</evidence>
<feature type="region of interest" description="Disordered" evidence="1">
    <location>
        <begin position="44"/>
        <end position="146"/>
    </location>
</feature>
<evidence type="ECO:0000256" key="1">
    <source>
        <dbReference type="SAM" id="MobiDB-lite"/>
    </source>
</evidence>
<evidence type="ECO:0000313" key="3">
    <source>
        <dbReference type="EMBL" id="KAJ7722409.1"/>
    </source>
</evidence>
<proteinExistence type="predicted"/>
<feature type="chain" id="PRO_5042203231" evidence="2">
    <location>
        <begin position="21"/>
        <end position="183"/>
    </location>
</feature>
<keyword evidence="2" id="KW-0732">Signal</keyword>
<dbReference type="EMBL" id="JARKIB010000220">
    <property type="protein sequence ID" value="KAJ7722409.1"/>
    <property type="molecule type" value="Genomic_DNA"/>
</dbReference>
<sequence length="183" mass="19832">MRYTPAIAITILAAVTAAAGAPTPAPGVGAPGPVISYFALRRHKGVGGHSRRPKRDVAAQDGAKKWVRDDTGDASDDDPDDFLDSRALAVKEAEARRDDDTGDASSNDDPNDFFDFGSRALAVKEAEVRRDDSTGDGGDEDPNDFLDLDSRALNVCPPFLNTFKTLRRDNRTRTKRPQRYTPG</sequence>